<dbReference type="HOGENOM" id="CLU_1216431_0_0_1"/>
<name>A0A0E0EJE1_9ORYZ</name>
<evidence type="ECO:0000313" key="3">
    <source>
        <dbReference type="Proteomes" id="UP000008021"/>
    </source>
</evidence>
<dbReference type="AlphaFoldDB" id="A0A0E0EJE1"/>
<dbReference type="EnsemblPlants" id="OMERI08G06730.1">
    <property type="protein sequence ID" value="OMERI08G06730.1"/>
    <property type="gene ID" value="OMERI08G06730"/>
</dbReference>
<feature type="region of interest" description="Disordered" evidence="1">
    <location>
        <begin position="200"/>
        <end position="228"/>
    </location>
</feature>
<dbReference type="Proteomes" id="UP000008021">
    <property type="component" value="Chromosome 8"/>
</dbReference>
<evidence type="ECO:0000256" key="1">
    <source>
        <dbReference type="SAM" id="MobiDB-lite"/>
    </source>
</evidence>
<reference evidence="2" key="1">
    <citation type="submission" date="2015-04" db="UniProtKB">
        <authorList>
            <consortium name="EnsemblPlants"/>
        </authorList>
    </citation>
    <scope>IDENTIFICATION</scope>
</reference>
<reference evidence="2" key="2">
    <citation type="submission" date="2018-05" db="EMBL/GenBank/DDBJ databases">
        <title>OmerRS3 (Oryza meridionalis Reference Sequence Version 3).</title>
        <authorList>
            <person name="Zhang J."/>
            <person name="Kudrna D."/>
            <person name="Lee S."/>
            <person name="Talag J."/>
            <person name="Welchert J."/>
            <person name="Wing R.A."/>
        </authorList>
    </citation>
    <scope>NUCLEOTIDE SEQUENCE [LARGE SCALE GENOMIC DNA]</scope>
    <source>
        <strain evidence="2">cv. OR44</strain>
    </source>
</reference>
<proteinExistence type="predicted"/>
<feature type="compositionally biased region" description="Basic and acidic residues" evidence="1">
    <location>
        <begin position="201"/>
        <end position="216"/>
    </location>
</feature>
<organism evidence="2">
    <name type="scientific">Oryza meridionalis</name>
    <dbReference type="NCBI Taxonomy" id="40149"/>
    <lineage>
        <taxon>Eukaryota</taxon>
        <taxon>Viridiplantae</taxon>
        <taxon>Streptophyta</taxon>
        <taxon>Embryophyta</taxon>
        <taxon>Tracheophyta</taxon>
        <taxon>Spermatophyta</taxon>
        <taxon>Magnoliopsida</taxon>
        <taxon>Liliopsida</taxon>
        <taxon>Poales</taxon>
        <taxon>Poaceae</taxon>
        <taxon>BOP clade</taxon>
        <taxon>Oryzoideae</taxon>
        <taxon>Oryzeae</taxon>
        <taxon>Oryzinae</taxon>
        <taxon>Oryza</taxon>
    </lineage>
</organism>
<protein>
    <submittedName>
        <fullName evidence="2">Uncharacterized protein</fullName>
    </submittedName>
</protein>
<evidence type="ECO:0000313" key="2">
    <source>
        <dbReference type="EnsemblPlants" id="OMERI08G06730.1"/>
    </source>
</evidence>
<dbReference type="Gramene" id="OMERI08G06730.1">
    <property type="protein sequence ID" value="OMERI08G06730.1"/>
    <property type="gene ID" value="OMERI08G06730"/>
</dbReference>
<sequence>MDDGCLLELQASASDHILEKITLDKRTTNSSKCHNFHIMINSVIPRLKTTLQTSYVAYMFAELKEQLNGRGNTTDRAHGGDLYAVFSRGGCPRGGDEIESTRVDKQVALSLNRRCGTKLDCWMDSVRAQARRTDRDLGVEGEAYLLSTEAGGEGAVNLAGAKASRRPAAVAVADAAETTPVGPRSSWASEGASAARLLAAGRREAAPSEEQARRGGEAVPCGCGIDEV</sequence>
<accession>A0A0E0EJE1</accession>
<keyword evidence="3" id="KW-1185">Reference proteome</keyword>